<dbReference type="Proteomes" id="UP000499080">
    <property type="component" value="Unassembled WGS sequence"/>
</dbReference>
<organism evidence="1 2">
    <name type="scientific">Araneus ventricosus</name>
    <name type="common">Orbweaver spider</name>
    <name type="synonym">Epeira ventricosa</name>
    <dbReference type="NCBI Taxonomy" id="182803"/>
    <lineage>
        <taxon>Eukaryota</taxon>
        <taxon>Metazoa</taxon>
        <taxon>Ecdysozoa</taxon>
        <taxon>Arthropoda</taxon>
        <taxon>Chelicerata</taxon>
        <taxon>Arachnida</taxon>
        <taxon>Araneae</taxon>
        <taxon>Araneomorphae</taxon>
        <taxon>Entelegynae</taxon>
        <taxon>Araneoidea</taxon>
        <taxon>Araneidae</taxon>
        <taxon>Araneus</taxon>
    </lineage>
</organism>
<dbReference type="AlphaFoldDB" id="A0A4Y2Q0Z1"/>
<gene>
    <name evidence="1" type="ORF">AVEN_189704_1</name>
</gene>
<reference evidence="1 2" key="1">
    <citation type="journal article" date="2019" name="Sci. Rep.">
        <title>Orb-weaving spider Araneus ventricosus genome elucidates the spidroin gene catalogue.</title>
        <authorList>
            <person name="Kono N."/>
            <person name="Nakamura H."/>
            <person name="Ohtoshi R."/>
            <person name="Moran D.A.P."/>
            <person name="Shinohara A."/>
            <person name="Yoshida Y."/>
            <person name="Fujiwara M."/>
            <person name="Mori M."/>
            <person name="Tomita M."/>
            <person name="Arakawa K."/>
        </authorList>
    </citation>
    <scope>NUCLEOTIDE SEQUENCE [LARGE SCALE GENOMIC DNA]</scope>
</reference>
<dbReference type="EMBL" id="BGPR01012425">
    <property type="protein sequence ID" value="GBN56006.1"/>
    <property type="molecule type" value="Genomic_DNA"/>
</dbReference>
<proteinExistence type="predicted"/>
<evidence type="ECO:0000313" key="1">
    <source>
        <dbReference type="EMBL" id="GBN56006.1"/>
    </source>
</evidence>
<comment type="caution">
    <text evidence="1">The sequence shown here is derived from an EMBL/GenBank/DDBJ whole genome shotgun (WGS) entry which is preliminary data.</text>
</comment>
<name>A0A4Y2Q0Z1_ARAVE</name>
<protein>
    <submittedName>
        <fullName evidence="1">Uncharacterized protein</fullName>
    </submittedName>
</protein>
<sequence>MVFEEEIDFCCYGVRNQRGLLMIRTCSSPKRDCEFFCVFCGQTRTSDLILREFAWNSGNRAEFFQETAVYSNKVRGRRGLVVGSRLWGPEGFRVPNPIPLKIRRVLGLLHVKSYVGEDQTSSLWCSAKIPTLAQPPRERCKVERGPAGFEAPLACGRRDLLDTMK</sequence>
<evidence type="ECO:0000313" key="2">
    <source>
        <dbReference type="Proteomes" id="UP000499080"/>
    </source>
</evidence>
<accession>A0A4Y2Q0Z1</accession>
<keyword evidence="2" id="KW-1185">Reference proteome</keyword>